<keyword evidence="3" id="KW-1185">Reference proteome</keyword>
<organism evidence="2 3">
    <name type="scientific">Lactuca saligna</name>
    <name type="common">Willowleaf lettuce</name>
    <dbReference type="NCBI Taxonomy" id="75948"/>
    <lineage>
        <taxon>Eukaryota</taxon>
        <taxon>Viridiplantae</taxon>
        <taxon>Streptophyta</taxon>
        <taxon>Embryophyta</taxon>
        <taxon>Tracheophyta</taxon>
        <taxon>Spermatophyta</taxon>
        <taxon>Magnoliopsida</taxon>
        <taxon>eudicotyledons</taxon>
        <taxon>Gunneridae</taxon>
        <taxon>Pentapetalae</taxon>
        <taxon>asterids</taxon>
        <taxon>campanulids</taxon>
        <taxon>Asterales</taxon>
        <taxon>Asteraceae</taxon>
        <taxon>Cichorioideae</taxon>
        <taxon>Cichorieae</taxon>
        <taxon>Lactucinae</taxon>
        <taxon>Lactuca</taxon>
    </lineage>
</organism>
<evidence type="ECO:0000313" key="3">
    <source>
        <dbReference type="Proteomes" id="UP001177003"/>
    </source>
</evidence>
<sequence length="130" mass="14932">MDRRHEKPNASGGPFAEKRRRITETESEEGNTKATALHPGSVSGGRRGRRDVARLRSFYLIARGERESDSVGLDRGFVNSRTLIQAASWQQKGIQEKIKLEVPLPYSYPLLRRLFKIRNLSHDHFEEKET</sequence>
<feature type="region of interest" description="Disordered" evidence="1">
    <location>
        <begin position="1"/>
        <end position="48"/>
    </location>
</feature>
<evidence type="ECO:0000256" key="1">
    <source>
        <dbReference type="SAM" id="MobiDB-lite"/>
    </source>
</evidence>
<reference evidence="2" key="1">
    <citation type="submission" date="2023-04" db="EMBL/GenBank/DDBJ databases">
        <authorList>
            <person name="Vijverberg K."/>
            <person name="Xiong W."/>
            <person name="Schranz E."/>
        </authorList>
    </citation>
    <scope>NUCLEOTIDE SEQUENCE</scope>
</reference>
<evidence type="ECO:0000313" key="2">
    <source>
        <dbReference type="EMBL" id="CAI9294653.1"/>
    </source>
</evidence>
<dbReference type="Proteomes" id="UP001177003">
    <property type="component" value="Chromosome 7"/>
</dbReference>
<gene>
    <name evidence="2" type="ORF">LSALG_LOCUS33625</name>
</gene>
<name>A0AA35ZL41_LACSI</name>
<protein>
    <submittedName>
        <fullName evidence="2">Uncharacterized protein</fullName>
    </submittedName>
</protein>
<dbReference type="AlphaFoldDB" id="A0AA35ZL41"/>
<accession>A0AA35ZL41</accession>
<dbReference type="EMBL" id="OX465083">
    <property type="protein sequence ID" value="CAI9294653.1"/>
    <property type="molecule type" value="Genomic_DNA"/>
</dbReference>
<proteinExistence type="predicted"/>